<dbReference type="AlphaFoldDB" id="A0A8S4SI94"/>
<protein>
    <submittedName>
        <fullName evidence="4">Jg22478 protein</fullName>
    </submittedName>
</protein>
<name>A0A8S4SI94_9NEOP</name>
<keyword evidence="5" id="KW-1185">Reference proteome</keyword>
<feature type="region of interest" description="Disordered" evidence="2">
    <location>
        <begin position="60"/>
        <end position="92"/>
    </location>
</feature>
<evidence type="ECO:0000313" key="5">
    <source>
        <dbReference type="Proteomes" id="UP000838756"/>
    </source>
</evidence>
<dbReference type="PROSITE" id="PS00028">
    <property type="entry name" value="ZINC_FINGER_C2H2_1"/>
    <property type="match status" value="2"/>
</dbReference>
<keyword evidence="1" id="KW-0862">Zinc</keyword>
<keyword evidence="1" id="KW-0479">Metal-binding</keyword>
<evidence type="ECO:0000313" key="4">
    <source>
        <dbReference type="EMBL" id="CAH2264232.1"/>
    </source>
</evidence>
<dbReference type="InterPro" id="IPR013087">
    <property type="entry name" value="Znf_C2H2_type"/>
</dbReference>
<dbReference type="PROSITE" id="PS50157">
    <property type="entry name" value="ZINC_FINGER_C2H2_2"/>
    <property type="match status" value="2"/>
</dbReference>
<dbReference type="GO" id="GO:0008270">
    <property type="term" value="F:zinc ion binding"/>
    <property type="evidence" value="ECO:0007669"/>
    <property type="project" value="UniProtKB-KW"/>
</dbReference>
<dbReference type="Proteomes" id="UP000838756">
    <property type="component" value="Unassembled WGS sequence"/>
</dbReference>
<feature type="domain" description="C2H2-type" evidence="3">
    <location>
        <begin position="430"/>
        <end position="458"/>
    </location>
</feature>
<proteinExistence type="predicted"/>
<dbReference type="OrthoDB" id="6075923at2759"/>
<feature type="compositionally biased region" description="Polar residues" evidence="2">
    <location>
        <begin position="384"/>
        <end position="401"/>
    </location>
</feature>
<sequence length="557" mass="64093">MHYKPTPTLTSIPERIEYDEEAVKWVSKKKHEVLKAKYKCLKKLFQIYDASVIGILPETYSHEPQTPKDIEETKHRRKKSIHTETEVSASTDIDVGDTETSAANAVIRDLKLDKIPSETKSKITITKDDKSTQDSKENLLIDSEKEIVIQPHPVPYLVINENVKRRPTRFQCFIQRILGIRRESSSYVLSHDRQYAASDNNVSNRYEKRRRRGLRLRSSRRTKKTHSEIELRDEKSPVILSYVQSIQRNCLMDTTPRYCPMVGCKMLLYGIINYNDHLNLCHFADRTYVCVYCHEGFTREHDKAVHEQEHIGITKLVAPPSTARFSTKIASDTQTDPEISKIDVPEDKLQKIVSFFDRISDPEQMIEEFNKNPTNLQLLHRNPRSNTVSLSGSEKSSSDRNAGSLPKTRSKVTSTVNSDLTSNYLCVPPVRCQLCGENFDYRGQLNLHLDQHHRNHNKFTKYKSCAGILNRSNHDSSLNVQPPTQSLTRSIATTDVSNMSNLTKVSRRKSHETLSYEPSTNIVYYTSEESVKKPSFVQKVRSGFLYKWEPGTKIIRV</sequence>
<evidence type="ECO:0000256" key="2">
    <source>
        <dbReference type="SAM" id="MobiDB-lite"/>
    </source>
</evidence>
<dbReference type="SMART" id="SM00355">
    <property type="entry name" value="ZnF_C2H2"/>
    <property type="match status" value="3"/>
</dbReference>
<evidence type="ECO:0000256" key="1">
    <source>
        <dbReference type="PROSITE-ProRule" id="PRU00042"/>
    </source>
</evidence>
<dbReference type="EMBL" id="CAKXAJ010026246">
    <property type="protein sequence ID" value="CAH2264232.1"/>
    <property type="molecule type" value="Genomic_DNA"/>
</dbReference>
<feature type="region of interest" description="Disordered" evidence="2">
    <location>
        <begin position="373"/>
        <end position="414"/>
    </location>
</feature>
<feature type="domain" description="C2H2-type" evidence="3">
    <location>
        <begin position="288"/>
        <end position="315"/>
    </location>
</feature>
<comment type="caution">
    <text evidence="4">The sequence shown here is derived from an EMBL/GenBank/DDBJ whole genome shotgun (WGS) entry which is preliminary data.</text>
</comment>
<accession>A0A8S4SI94</accession>
<organism evidence="4 5">
    <name type="scientific">Pararge aegeria aegeria</name>
    <dbReference type="NCBI Taxonomy" id="348720"/>
    <lineage>
        <taxon>Eukaryota</taxon>
        <taxon>Metazoa</taxon>
        <taxon>Ecdysozoa</taxon>
        <taxon>Arthropoda</taxon>
        <taxon>Hexapoda</taxon>
        <taxon>Insecta</taxon>
        <taxon>Pterygota</taxon>
        <taxon>Neoptera</taxon>
        <taxon>Endopterygota</taxon>
        <taxon>Lepidoptera</taxon>
        <taxon>Glossata</taxon>
        <taxon>Ditrysia</taxon>
        <taxon>Papilionoidea</taxon>
        <taxon>Nymphalidae</taxon>
        <taxon>Satyrinae</taxon>
        <taxon>Satyrini</taxon>
        <taxon>Parargina</taxon>
        <taxon>Pararge</taxon>
    </lineage>
</organism>
<gene>
    <name evidence="4" type="primary">jg22478</name>
    <name evidence="4" type="ORF">PAEG_LOCUS24554</name>
</gene>
<keyword evidence="1" id="KW-0863">Zinc-finger</keyword>
<feature type="compositionally biased region" description="Basic and acidic residues" evidence="2">
    <location>
        <begin position="65"/>
        <end position="74"/>
    </location>
</feature>
<reference evidence="4" key="1">
    <citation type="submission" date="2022-03" db="EMBL/GenBank/DDBJ databases">
        <authorList>
            <person name="Lindestad O."/>
        </authorList>
    </citation>
    <scope>NUCLEOTIDE SEQUENCE</scope>
</reference>
<evidence type="ECO:0000259" key="3">
    <source>
        <dbReference type="PROSITE" id="PS50157"/>
    </source>
</evidence>